<keyword evidence="2" id="KW-1185">Reference proteome</keyword>
<dbReference type="EMBL" id="JABUQZ010000001">
    <property type="protein sequence ID" value="NUC71696.1"/>
    <property type="molecule type" value="Genomic_DNA"/>
</dbReference>
<proteinExistence type="predicted"/>
<evidence type="ECO:0000313" key="1">
    <source>
        <dbReference type="EMBL" id="NUC71696.1"/>
    </source>
</evidence>
<gene>
    <name evidence="1" type="ORF">HTZ84_05130</name>
</gene>
<comment type="caution">
    <text evidence="1">The sequence shown here is derived from an EMBL/GenBank/DDBJ whole genome shotgun (WGS) entry which is preliminary data.</text>
</comment>
<dbReference type="RefSeq" id="WP_174679684.1">
    <property type="nucleotide sequence ID" value="NZ_JABUQZ010000001.1"/>
</dbReference>
<evidence type="ECO:0000313" key="2">
    <source>
        <dbReference type="Proteomes" id="UP001016761"/>
    </source>
</evidence>
<organism evidence="1 2">
    <name type="scientific">Haloterrigena gelatinilytica</name>
    <dbReference type="NCBI Taxonomy" id="2741724"/>
    <lineage>
        <taxon>Archaea</taxon>
        <taxon>Methanobacteriati</taxon>
        <taxon>Methanobacteriota</taxon>
        <taxon>Stenosarchaea group</taxon>
        <taxon>Halobacteria</taxon>
        <taxon>Halobacteriales</taxon>
        <taxon>Natrialbaceae</taxon>
        <taxon>Haloterrigena</taxon>
    </lineage>
</organism>
<sequence>MSNEEPVEGKCNYHPTQDGGYCGQKAGMGTDHLGEGYCKYHGGCSTGGAREGAGAPKGNTNATTHGAYADCNSFYQNELSEELRQLADDIFADYLEKYRSLHGEPPLGHETELFRLSVTHVKDIVLDNWSTDRPAALESGNPMVDRETRTKTEKDKFNEIVTFEEHHYKESVVLAAQKKLSTDRRQWLKDLDLLHDADQKTADALEDGLDLTLSEADKEALDAANDVEPDTMK</sequence>
<reference evidence="1 2" key="1">
    <citation type="submission" date="2020-06" db="EMBL/GenBank/DDBJ databases">
        <title>Haloterrigena sp. nov., an extremely halophilic archaeon isolated from a saline sediment.</title>
        <authorList>
            <person name="Liu B.-B."/>
        </authorList>
    </citation>
    <scope>NUCLEOTIDE SEQUENCE [LARGE SCALE GENOMIC DNA]</scope>
    <source>
        <strain evidence="1 2">SYSU A558-1</strain>
    </source>
</reference>
<dbReference type="Proteomes" id="UP001016761">
    <property type="component" value="Unassembled WGS sequence"/>
</dbReference>
<name>A0ABX2L7I5_9EURY</name>
<accession>A0ABX2L7I5</accession>
<protein>
    <submittedName>
        <fullName evidence="1">Uncharacterized protein</fullName>
    </submittedName>
</protein>